<dbReference type="RefSeq" id="WP_136942074.1">
    <property type="nucleotide sequence ID" value="NZ_SWKR01000002.1"/>
</dbReference>
<feature type="signal peptide" evidence="1">
    <location>
        <begin position="1"/>
        <end position="23"/>
    </location>
</feature>
<dbReference type="OrthoDB" id="7570448at2"/>
<reference evidence="2 3" key="1">
    <citation type="submission" date="2019-04" db="EMBL/GenBank/DDBJ databases">
        <authorList>
            <person name="Yang Y."/>
            <person name="Wei D."/>
        </authorList>
    </citation>
    <scope>NUCLEOTIDE SEQUENCE [LARGE SCALE GENOMIC DNA]</scope>
    <source>
        <strain evidence="2 3">L-1-4w-11</strain>
    </source>
</reference>
<protein>
    <recommendedName>
        <fullName evidence="4">Secreted protein</fullName>
    </recommendedName>
</protein>
<gene>
    <name evidence="2" type="ORF">FBR43_04690</name>
</gene>
<proteinExistence type="predicted"/>
<evidence type="ECO:0000256" key="1">
    <source>
        <dbReference type="SAM" id="SignalP"/>
    </source>
</evidence>
<dbReference type="AlphaFoldDB" id="A0A4U1L0K7"/>
<evidence type="ECO:0008006" key="4">
    <source>
        <dbReference type="Google" id="ProtNLM"/>
    </source>
</evidence>
<keyword evidence="1" id="KW-0732">Signal</keyword>
<sequence>MPHPLPLSLLACMALAMPSLAVAQDDPPKRLRNVQVMGNEPCPEAAPDEILVCGRIDPEEQFRIPKQFREPPPSPANTAWAVRAERMMDDNRIGLPDSCSPVGTGGQTGCAAMFNNNWRAMAREQRRLDAQVP</sequence>
<name>A0A4U1L0K7_9SPHN</name>
<keyword evidence="3" id="KW-1185">Reference proteome</keyword>
<feature type="chain" id="PRO_5020182728" description="Secreted protein" evidence="1">
    <location>
        <begin position="24"/>
        <end position="133"/>
    </location>
</feature>
<organism evidence="2 3">
    <name type="scientific">Sphingomonas baiyangensis</name>
    <dbReference type="NCBI Taxonomy" id="2572576"/>
    <lineage>
        <taxon>Bacteria</taxon>
        <taxon>Pseudomonadati</taxon>
        <taxon>Pseudomonadota</taxon>
        <taxon>Alphaproteobacteria</taxon>
        <taxon>Sphingomonadales</taxon>
        <taxon>Sphingomonadaceae</taxon>
        <taxon>Sphingomonas</taxon>
    </lineage>
</organism>
<dbReference type="Proteomes" id="UP000309138">
    <property type="component" value="Unassembled WGS sequence"/>
</dbReference>
<evidence type="ECO:0000313" key="2">
    <source>
        <dbReference type="EMBL" id="TKD50132.1"/>
    </source>
</evidence>
<comment type="caution">
    <text evidence="2">The sequence shown here is derived from an EMBL/GenBank/DDBJ whole genome shotgun (WGS) entry which is preliminary data.</text>
</comment>
<accession>A0A4U1L0K7</accession>
<evidence type="ECO:0000313" key="3">
    <source>
        <dbReference type="Proteomes" id="UP000309138"/>
    </source>
</evidence>
<dbReference type="EMBL" id="SWKR01000002">
    <property type="protein sequence ID" value="TKD50132.1"/>
    <property type="molecule type" value="Genomic_DNA"/>
</dbReference>